<organism evidence="1 2">
    <name type="scientific">Stegodyphus mimosarum</name>
    <name type="common">African social velvet spider</name>
    <dbReference type="NCBI Taxonomy" id="407821"/>
    <lineage>
        <taxon>Eukaryota</taxon>
        <taxon>Metazoa</taxon>
        <taxon>Ecdysozoa</taxon>
        <taxon>Arthropoda</taxon>
        <taxon>Chelicerata</taxon>
        <taxon>Arachnida</taxon>
        <taxon>Araneae</taxon>
        <taxon>Araneomorphae</taxon>
        <taxon>Entelegynae</taxon>
        <taxon>Eresoidea</taxon>
        <taxon>Eresidae</taxon>
        <taxon>Stegodyphus</taxon>
    </lineage>
</organism>
<keyword evidence="2" id="KW-1185">Reference proteome</keyword>
<evidence type="ECO:0000313" key="1">
    <source>
        <dbReference type="EMBL" id="KFM74581.1"/>
    </source>
</evidence>
<dbReference type="Proteomes" id="UP000054359">
    <property type="component" value="Unassembled WGS sequence"/>
</dbReference>
<name>A0A087UB42_STEMI</name>
<keyword evidence="1" id="KW-0808">Transferase</keyword>
<evidence type="ECO:0000313" key="2">
    <source>
        <dbReference type="Proteomes" id="UP000054359"/>
    </source>
</evidence>
<sequence>MCRKMLCKFTKIIHAVFRLQYFPANWKTVVISLILKPGKDPTLVTSYRPISLYQF</sequence>
<reference evidence="1 2" key="1">
    <citation type="submission" date="2013-11" db="EMBL/GenBank/DDBJ databases">
        <title>Genome sequencing of Stegodyphus mimosarum.</title>
        <authorList>
            <person name="Bechsgaard J."/>
        </authorList>
    </citation>
    <scope>NUCLEOTIDE SEQUENCE [LARGE SCALE GENOMIC DNA]</scope>
</reference>
<keyword evidence="1" id="KW-0548">Nucleotidyltransferase</keyword>
<dbReference type="GO" id="GO:0003964">
    <property type="term" value="F:RNA-directed DNA polymerase activity"/>
    <property type="evidence" value="ECO:0007669"/>
    <property type="project" value="UniProtKB-KW"/>
</dbReference>
<protein>
    <submittedName>
        <fullName evidence="1">Putative RNA-directed DNA polymerase from transposon X-element</fullName>
    </submittedName>
</protein>
<dbReference type="AlphaFoldDB" id="A0A087UB42"/>
<keyword evidence="1" id="KW-0695">RNA-directed DNA polymerase</keyword>
<feature type="non-terminal residue" evidence="1">
    <location>
        <position position="55"/>
    </location>
</feature>
<dbReference type="OrthoDB" id="10020599at2759"/>
<proteinExistence type="predicted"/>
<accession>A0A087UB42</accession>
<dbReference type="EMBL" id="KK119063">
    <property type="protein sequence ID" value="KFM74581.1"/>
    <property type="molecule type" value="Genomic_DNA"/>
</dbReference>
<gene>
    <name evidence="1" type="ORF">X975_06084</name>
</gene>